<dbReference type="PANTHER" id="PTHR13832:SF803">
    <property type="entry name" value="PROTEIN PHOSPHATASE 1G"/>
    <property type="match status" value="1"/>
</dbReference>
<evidence type="ECO:0000256" key="9">
    <source>
        <dbReference type="RuleBase" id="RU003465"/>
    </source>
</evidence>
<feature type="compositionally biased region" description="Basic and acidic residues" evidence="10">
    <location>
        <begin position="250"/>
        <end position="259"/>
    </location>
</feature>
<feature type="compositionally biased region" description="Acidic residues" evidence="10">
    <location>
        <begin position="326"/>
        <end position="384"/>
    </location>
</feature>
<feature type="compositionally biased region" description="Basic and acidic residues" evidence="10">
    <location>
        <begin position="186"/>
        <end position="222"/>
    </location>
</feature>
<dbReference type="Gene3D" id="3.60.40.10">
    <property type="entry name" value="PPM-type phosphatase domain"/>
    <property type="match status" value="2"/>
</dbReference>
<evidence type="ECO:0000256" key="4">
    <source>
        <dbReference type="ARBA" id="ARBA00022723"/>
    </source>
</evidence>
<keyword evidence="4" id="KW-0479">Metal-binding</keyword>
<feature type="compositionally biased region" description="Basic and acidic residues" evidence="10">
    <location>
        <begin position="282"/>
        <end position="304"/>
    </location>
</feature>
<evidence type="ECO:0000259" key="11">
    <source>
        <dbReference type="PROSITE" id="PS51746"/>
    </source>
</evidence>
<feature type="region of interest" description="Disordered" evidence="10">
    <location>
        <begin position="585"/>
        <end position="647"/>
    </location>
</feature>
<proteinExistence type="inferred from homology"/>
<feature type="compositionally biased region" description="Basic and acidic residues" evidence="10">
    <location>
        <begin position="617"/>
        <end position="629"/>
    </location>
</feature>
<comment type="cofactor">
    <cofactor evidence="1">
        <name>Mn(2+)</name>
        <dbReference type="ChEBI" id="CHEBI:29035"/>
    </cofactor>
</comment>
<evidence type="ECO:0000256" key="10">
    <source>
        <dbReference type="SAM" id="MobiDB-lite"/>
    </source>
</evidence>
<dbReference type="InterPro" id="IPR015655">
    <property type="entry name" value="PP2C"/>
</dbReference>
<dbReference type="GO" id="GO:0004722">
    <property type="term" value="F:protein serine/threonine phosphatase activity"/>
    <property type="evidence" value="ECO:0007669"/>
    <property type="project" value="UniProtKB-EC"/>
</dbReference>
<keyword evidence="7 9" id="KW-0904">Protein phosphatase</keyword>
<comment type="similarity">
    <text evidence="2 9">Belongs to the PP2C family.</text>
</comment>
<name>A0A8J2W756_9CRUS</name>
<dbReference type="InterPro" id="IPR036457">
    <property type="entry name" value="PPM-type-like_dom_sf"/>
</dbReference>
<dbReference type="FunFam" id="3.60.40.10:FF:000103">
    <property type="entry name" value="Phosphatase 1G"/>
    <property type="match status" value="1"/>
</dbReference>
<evidence type="ECO:0000256" key="6">
    <source>
        <dbReference type="ARBA" id="ARBA00022842"/>
    </source>
</evidence>
<accession>A0A8J2W756</accession>
<dbReference type="InterPro" id="IPR001932">
    <property type="entry name" value="PPM-type_phosphatase-like_dom"/>
</dbReference>
<dbReference type="Proteomes" id="UP000789390">
    <property type="component" value="Unassembled WGS sequence"/>
</dbReference>
<evidence type="ECO:0000256" key="1">
    <source>
        <dbReference type="ARBA" id="ARBA00001936"/>
    </source>
</evidence>
<feature type="domain" description="PPM-type phosphatase" evidence="11">
    <location>
        <begin position="25"/>
        <end position="576"/>
    </location>
</feature>
<dbReference type="OrthoDB" id="10264738at2759"/>
<keyword evidence="13" id="KW-1185">Reference proteome</keyword>
<evidence type="ECO:0000313" key="12">
    <source>
        <dbReference type="EMBL" id="CAH0107792.1"/>
    </source>
</evidence>
<organism evidence="12 13">
    <name type="scientific">Daphnia galeata</name>
    <dbReference type="NCBI Taxonomy" id="27404"/>
    <lineage>
        <taxon>Eukaryota</taxon>
        <taxon>Metazoa</taxon>
        <taxon>Ecdysozoa</taxon>
        <taxon>Arthropoda</taxon>
        <taxon>Crustacea</taxon>
        <taxon>Branchiopoda</taxon>
        <taxon>Diplostraca</taxon>
        <taxon>Cladocera</taxon>
        <taxon>Anomopoda</taxon>
        <taxon>Daphniidae</taxon>
        <taxon>Daphnia</taxon>
    </lineage>
</organism>
<feature type="compositionally biased region" description="Polar residues" evidence="10">
    <location>
        <begin position="223"/>
        <end position="235"/>
    </location>
</feature>
<keyword evidence="5 9" id="KW-0378">Hydrolase</keyword>
<dbReference type="SUPFAM" id="SSF81606">
    <property type="entry name" value="PP2C-like"/>
    <property type="match status" value="2"/>
</dbReference>
<keyword evidence="8" id="KW-0464">Manganese</keyword>
<evidence type="ECO:0000256" key="2">
    <source>
        <dbReference type="ARBA" id="ARBA00006702"/>
    </source>
</evidence>
<dbReference type="EC" id="3.1.3.16" evidence="3"/>
<dbReference type="InterPro" id="IPR000222">
    <property type="entry name" value="PP2C_BS"/>
</dbReference>
<dbReference type="PROSITE" id="PS51746">
    <property type="entry name" value="PPM_2"/>
    <property type="match status" value="1"/>
</dbReference>
<feature type="region of interest" description="Disordered" evidence="10">
    <location>
        <begin position="182"/>
        <end position="388"/>
    </location>
</feature>
<gene>
    <name evidence="12" type="ORF">DGAL_LOCUS11126</name>
</gene>
<evidence type="ECO:0000256" key="7">
    <source>
        <dbReference type="ARBA" id="ARBA00022912"/>
    </source>
</evidence>
<reference evidence="12" key="1">
    <citation type="submission" date="2021-11" db="EMBL/GenBank/DDBJ databases">
        <authorList>
            <person name="Schell T."/>
        </authorList>
    </citation>
    <scope>NUCLEOTIDE SEQUENCE</scope>
    <source>
        <strain evidence="12">M5</strain>
    </source>
</reference>
<evidence type="ECO:0000256" key="5">
    <source>
        <dbReference type="ARBA" id="ARBA00022801"/>
    </source>
</evidence>
<dbReference type="AlphaFoldDB" id="A0A8J2W756"/>
<dbReference type="Pfam" id="PF00481">
    <property type="entry name" value="PP2C"/>
    <property type="match status" value="2"/>
</dbReference>
<dbReference type="PANTHER" id="PTHR13832">
    <property type="entry name" value="PROTEIN PHOSPHATASE 2C"/>
    <property type="match status" value="1"/>
</dbReference>
<dbReference type="SMART" id="SM00331">
    <property type="entry name" value="PP2C_SIG"/>
    <property type="match status" value="1"/>
</dbReference>
<dbReference type="FunFam" id="3.60.40.10:FF:000023">
    <property type="entry name" value="Protein phosphatase, Mg2+/Mn2+-dependent, 1G"/>
    <property type="match status" value="1"/>
</dbReference>
<evidence type="ECO:0000256" key="3">
    <source>
        <dbReference type="ARBA" id="ARBA00013081"/>
    </source>
</evidence>
<dbReference type="GO" id="GO:0046872">
    <property type="term" value="F:metal ion binding"/>
    <property type="evidence" value="ECO:0007669"/>
    <property type="project" value="UniProtKB-KW"/>
</dbReference>
<dbReference type="PROSITE" id="PS01032">
    <property type="entry name" value="PPM_1"/>
    <property type="match status" value="1"/>
</dbReference>
<keyword evidence="6" id="KW-0460">Magnesium</keyword>
<dbReference type="EMBL" id="CAKKLH010000279">
    <property type="protein sequence ID" value="CAH0107792.1"/>
    <property type="molecule type" value="Genomic_DNA"/>
</dbReference>
<sequence length="647" mass="71730">MGAYLSQPIIEKISCDEKSNEQKLSYGASSMQGWRVSQEDAHNCVLKFDTDTSLFAVYDGHGGHEVAAYCAEHLPDFLKTLDSYKQGDISKALEEAYLGFDHLLTKEDVVKTLHCIAGNKTKEGSSEDDPDEMSELYEEATMSIEELITRYGKRIKDSVDGSEGNSKGLSLDLISKMCAKGRKQKNKSDAPVDKVEDNSAKAVEDKPSSEKEHREKSEDETVKINSPVKSENQVPEVQKETNGKTQNGSDNHENDHSNKTNDVPVSVKGKGVGKGLSNSIRKTVEKTPEEIEIERREAEKNTKRQERKKSLRSKSADELYKAMVTNDEEDDSDEDGDDEEDEDFNGETSSDDDAAVEDEDDKDDDDDDEWEDQEDEEEEEDEEEVEKKAKNFSMNLKEEPGSDSGCTAVLALLHGNTLYVANAGDSRCVLSRKGRAVPLSADHKPEDEPERSRIERAGGVVTADGRVNGGLNLSRAIGDHAYKQNTELGPREQMITALPDIQSIDLEEGDDFFVLACDGIWNSKNNQQVIDFVRPRLAASKTLSQICEELFDECLSPNTLGDGTGCDNMTAIIVRLDRFLPEDKTSSSETILASHSVKRPLTEDNSTDVAQPESEGETLHRNKKQRIDEIAADNEDDAKPNNLEPVS</sequence>
<dbReference type="SMART" id="SM00332">
    <property type="entry name" value="PP2Cc"/>
    <property type="match status" value="1"/>
</dbReference>
<evidence type="ECO:0000256" key="8">
    <source>
        <dbReference type="ARBA" id="ARBA00023211"/>
    </source>
</evidence>
<comment type="caution">
    <text evidence="12">The sequence shown here is derived from an EMBL/GenBank/DDBJ whole genome shotgun (WGS) entry which is preliminary data.</text>
</comment>
<protein>
    <recommendedName>
        <fullName evidence="3">protein-serine/threonine phosphatase</fullName>
        <ecNumber evidence="3">3.1.3.16</ecNumber>
    </recommendedName>
</protein>
<dbReference type="CDD" id="cd00143">
    <property type="entry name" value="PP2Cc"/>
    <property type="match status" value="1"/>
</dbReference>
<evidence type="ECO:0000313" key="13">
    <source>
        <dbReference type="Proteomes" id="UP000789390"/>
    </source>
</evidence>